<evidence type="ECO:0000256" key="1">
    <source>
        <dbReference type="ARBA" id="ARBA00000287"/>
    </source>
</evidence>
<keyword evidence="9 16" id="KW-1133">Transmembrane helix</keyword>
<keyword evidence="7 15" id="KW-0808">Transferase</keyword>
<keyword evidence="18" id="KW-1185">Reference proteome</keyword>
<evidence type="ECO:0000256" key="8">
    <source>
        <dbReference type="ARBA" id="ARBA00022692"/>
    </source>
</evidence>
<reference evidence="17 18" key="1">
    <citation type="submission" date="2021-04" db="EMBL/GenBank/DDBJ databases">
        <authorList>
            <person name="Rakotoarivonina H."/>
        </authorList>
    </citation>
    <scope>NUCLEOTIDE SEQUENCE [LARGE SCALE GENOMIC DNA]</scope>
    <source>
        <strain evidence="17 18">XE</strain>
    </source>
</reference>
<evidence type="ECO:0000313" key="18">
    <source>
        <dbReference type="Proteomes" id="UP000681526"/>
    </source>
</evidence>
<evidence type="ECO:0000256" key="5">
    <source>
        <dbReference type="ARBA" id="ARBA00017171"/>
    </source>
</evidence>
<dbReference type="Proteomes" id="UP000681526">
    <property type="component" value="Unassembled WGS sequence"/>
</dbReference>
<feature type="transmembrane region" description="Helical" evidence="16">
    <location>
        <begin position="7"/>
        <end position="26"/>
    </location>
</feature>
<keyword evidence="12" id="KW-0594">Phospholipid biosynthesis</keyword>
<feature type="transmembrane region" description="Helical" evidence="16">
    <location>
        <begin position="32"/>
        <end position="54"/>
    </location>
</feature>
<protein>
    <recommendedName>
        <fullName evidence="5">CDP-diacylglycerol--serine O-phosphatidyltransferase</fullName>
        <ecNumber evidence="4">2.7.8.8</ecNumber>
    </recommendedName>
    <alternativeName>
        <fullName evidence="14">Phosphatidylserine synthase</fullName>
    </alternativeName>
</protein>
<sequence>MITKSIPSLITVGNLFLGIAAIMLVFHGNPELAALMVIFAMLLDGVDGRIARALDAQTDFGKELDSLSDVISFGVAPAFIMYVAAFQDVNPAAAWIITAIFPICGALRLARFNTASGSPGYFVGLPIPAAGVVVATLALFYEDIPVIVLMITTLALSFLMVSNIKYPNFKKVGIPKQAVWIAPLIVAVTVALGLLFPDHLPKIVFIPLVLYALYGLKKNVDRRLAKKKRTRARQAEESTQSEHTA</sequence>
<dbReference type="NCBIfam" id="TIGR00473">
    <property type="entry name" value="pssA"/>
    <property type="match status" value="1"/>
</dbReference>
<evidence type="ECO:0000256" key="10">
    <source>
        <dbReference type="ARBA" id="ARBA00023098"/>
    </source>
</evidence>
<name>A0ABM8V6P3_THEXY</name>
<dbReference type="InterPro" id="IPR050324">
    <property type="entry name" value="CDP-alcohol_PTase-I"/>
</dbReference>
<evidence type="ECO:0000256" key="2">
    <source>
        <dbReference type="ARBA" id="ARBA00004127"/>
    </source>
</evidence>
<dbReference type="PROSITE" id="PS00379">
    <property type="entry name" value="CDP_ALCOHOL_P_TRANSF"/>
    <property type="match status" value="1"/>
</dbReference>
<organism evidence="17 18">
    <name type="scientific">Thermobacillus xylanilyticus</name>
    <dbReference type="NCBI Taxonomy" id="76633"/>
    <lineage>
        <taxon>Bacteria</taxon>
        <taxon>Bacillati</taxon>
        <taxon>Bacillota</taxon>
        <taxon>Bacilli</taxon>
        <taxon>Bacillales</taxon>
        <taxon>Paenibacillaceae</taxon>
        <taxon>Thermobacillus</taxon>
    </lineage>
</organism>
<evidence type="ECO:0000256" key="15">
    <source>
        <dbReference type="RuleBase" id="RU003750"/>
    </source>
</evidence>
<dbReference type="EC" id="2.7.8.8" evidence="4"/>
<evidence type="ECO:0000256" key="11">
    <source>
        <dbReference type="ARBA" id="ARBA00023136"/>
    </source>
</evidence>
<dbReference type="PANTHER" id="PTHR14269">
    <property type="entry name" value="CDP-DIACYLGLYCEROL--GLYCEROL-3-PHOSPHATE 3-PHOSPHATIDYLTRANSFERASE-RELATED"/>
    <property type="match status" value="1"/>
</dbReference>
<evidence type="ECO:0000256" key="6">
    <source>
        <dbReference type="ARBA" id="ARBA00022516"/>
    </source>
</evidence>
<dbReference type="InterPro" id="IPR048254">
    <property type="entry name" value="CDP_ALCOHOL_P_TRANSF_CS"/>
</dbReference>
<dbReference type="GO" id="GO:0003882">
    <property type="term" value="F:CDP-diacylglycerol-serine O-phosphatidyltransferase activity"/>
    <property type="evidence" value="ECO:0007669"/>
    <property type="project" value="UniProtKB-EC"/>
</dbReference>
<keyword evidence="13" id="KW-1208">Phospholipid metabolism</keyword>
<dbReference type="PANTHER" id="PTHR14269:SF61">
    <property type="entry name" value="CDP-DIACYLGLYCEROL--SERINE O-PHOSPHATIDYLTRANSFERASE"/>
    <property type="match status" value="1"/>
</dbReference>
<dbReference type="RefSeq" id="WP_213485158.1">
    <property type="nucleotide sequence ID" value="NZ_CAJRAY010000075.1"/>
</dbReference>
<feature type="transmembrane region" description="Helical" evidence="16">
    <location>
        <begin position="178"/>
        <end position="197"/>
    </location>
</feature>
<comment type="catalytic activity">
    <reaction evidence="1">
        <text>a CDP-1,2-diacyl-sn-glycerol + L-serine = a 1,2-diacyl-sn-glycero-3-phospho-L-serine + CMP + H(+)</text>
        <dbReference type="Rhea" id="RHEA:16913"/>
        <dbReference type="ChEBI" id="CHEBI:15378"/>
        <dbReference type="ChEBI" id="CHEBI:33384"/>
        <dbReference type="ChEBI" id="CHEBI:57262"/>
        <dbReference type="ChEBI" id="CHEBI:58332"/>
        <dbReference type="ChEBI" id="CHEBI:60377"/>
        <dbReference type="EC" id="2.7.8.8"/>
    </reaction>
</comment>
<accession>A0ABM8V6P3</accession>
<evidence type="ECO:0000256" key="12">
    <source>
        <dbReference type="ARBA" id="ARBA00023209"/>
    </source>
</evidence>
<keyword evidence="8 16" id="KW-0812">Transmembrane</keyword>
<feature type="transmembrane region" description="Helical" evidence="16">
    <location>
        <begin position="66"/>
        <end position="86"/>
    </location>
</feature>
<dbReference type="InterPro" id="IPR004533">
    <property type="entry name" value="CDP-diaglyc--ser_O-PTrfase"/>
</dbReference>
<dbReference type="InterPro" id="IPR043130">
    <property type="entry name" value="CDP-OH_PTrfase_TM_dom"/>
</dbReference>
<evidence type="ECO:0000256" key="3">
    <source>
        <dbReference type="ARBA" id="ARBA00010441"/>
    </source>
</evidence>
<dbReference type="EMBL" id="CAJRAY010000075">
    <property type="protein sequence ID" value="CAG5090417.1"/>
    <property type="molecule type" value="Genomic_DNA"/>
</dbReference>
<dbReference type="Pfam" id="PF01066">
    <property type="entry name" value="CDP-OH_P_transf"/>
    <property type="match status" value="1"/>
</dbReference>
<gene>
    <name evidence="17" type="primary">txxe 2468-pssA</name>
    <name evidence="17" type="ORF">TXXE_14095</name>
</gene>
<feature type="transmembrane region" description="Helical" evidence="16">
    <location>
        <begin position="92"/>
        <end position="110"/>
    </location>
</feature>
<evidence type="ECO:0000256" key="9">
    <source>
        <dbReference type="ARBA" id="ARBA00022989"/>
    </source>
</evidence>
<evidence type="ECO:0000256" key="13">
    <source>
        <dbReference type="ARBA" id="ARBA00023264"/>
    </source>
</evidence>
<keyword evidence="10" id="KW-0443">Lipid metabolism</keyword>
<feature type="transmembrane region" description="Helical" evidence="16">
    <location>
        <begin position="203"/>
        <end position="220"/>
    </location>
</feature>
<comment type="caution">
    <text evidence="17">The sequence shown here is derived from an EMBL/GenBank/DDBJ whole genome shotgun (WGS) entry which is preliminary data.</text>
</comment>
<feature type="transmembrane region" description="Helical" evidence="16">
    <location>
        <begin position="147"/>
        <end position="166"/>
    </location>
</feature>
<evidence type="ECO:0000256" key="7">
    <source>
        <dbReference type="ARBA" id="ARBA00022679"/>
    </source>
</evidence>
<comment type="subcellular location">
    <subcellularLocation>
        <location evidence="2">Endomembrane system</location>
        <topology evidence="2">Multi-pass membrane protein</topology>
    </subcellularLocation>
</comment>
<dbReference type="InterPro" id="IPR000462">
    <property type="entry name" value="CDP-OH_P_trans"/>
</dbReference>
<evidence type="ECO:0000256" key="14">
    <source>
        <dbReference type="ARBA" id="ARBA00032361"/>
    </source>
</evidence>
<comment type="similarity">
    <text evidence="3 15">Belongs to the CDP-alcohol phosphatidyltransferase class-I family.</text>
</comment>
<evidence type="ECO:0000313" key="17">
    <source>
        <dbReference type="EMBL" id="CAG5090417.1"/>
    </source>
</evidence>
<evidence type="ECO:0000256" key="16">
    <source>
        <dbReference type="SAM" id="Phobius"/>
    </source>
</evidence>
<keyword evidence="6" id="KW-0444">Lipid biosynthesis</keyword>
<proteinExistence type="inferred from homology"/>
<keyword evidence="11 16" id="KW-0472">Membrane</keyword>
<evidence type="ECO:0000256" key="4">
    <source>
        <dbReference type="ARBA" id="ARBA00013174"/>
    </source>
</evidence>
<dbReference type="Gene3D" id="1.20.120.1760">
    <property type="match status" value="1"/>
</dbReference>
<feature type="transmembrane region" description="Helical" evidence="16">
    <location>
        <begin position="122"/>
        <end position="141"/>
    </location>
</feature>